<proteinExistence type="predicted"/>
<evidence type="ECO:0000313" key="3">
    <source>
        <dbReference type="Proteomes" id="UP001174694"/>
    </source>
</evidence>
<sequence>MRRAYPQRVPSTAQVVPGAGVNIVLKADQPTGRTVSGTVQDVLTRGNHPRGIKVRLMDGRVGRVQSLADLTGADASSSTGEQGASDVPSAVTPASQQPQQPLVGGGWSGRQAARPRYRDVRLEEGADDPPQEIGLDAYIVQGRARGQGNRGGRGRKAPAGRNDEGEAPTDGSPVVAPSQLATCPVCGTFEGDEAAVAHHVASHFDS</sequence>
<keyword evidence="3" id="KW-1185">Reference proteome</keyword>
<organism evidence="2 3">
    <name type="scientific">Pleurostoma richardsiae</name>
    <dbReference type="NCBI Taxonomy" id="41990"/>
    <lineage>
        <taxon>Eukaryota</taxon>
        <taxon>Fungi</taxon>
        <taxon>Dikarya</taxon>
        <taxon>Ascomycota</taxon>
        <taxon>Pezizomycotina</taxon>
        <taxon>Sordariomycetes</taxon>
        <taxon>Sordariomycetidae</taxon>
        <taxon>Calosphaeriales</taxon>
        <taxon>Pleurostomataceae</taxon>
        <taxon>Pleurostoma</taxon>
    </lineage>
</organism>
<dbReference type="PANTHER" id="PTHR40069">
    <property type="entry name" value="YWBE PROTEIN"/>
    <property type="match status" value="1"/>
</dbReference>
<dbReference type="Pfam" id="PF09962">
    <property type="entry name" value="DUF2196"/>
    <property type="match status" value="1"/>
</dbReference>
<name>A0AA38RV66_9PEZI</name>
<evidence type="ECO:0000313" key="2">
    <source>
        <dbReference type="EMBL" id="KAJ9157318.1"/>
    </source>
</evidence>
<reference evidence="2" key="1">
    <citation type="submission" date="2022-07" db="EMBL/GenBank/DDBJ databases">
        <title>Fungi with potential for degradation of polypropylene.</title>
        <authorList>
            <person name="Gostincar C."/>
        </authorList>
    </citation>
    <scope>NUCLEOTIDE SEQUENCE</scope>
    <source>
        <strain evidence="2">EXF-13308</strain>
    </source>
</reference>
<dbReference type="AlphaFoldDB" id="A0AA38RV66"/>
<dbReference type="PANTHER" id="PTHR40069:SF1">
    <property type="entry name" value="YWBE PROTEIN"/>
    <property type="match status" value="1"/>
</dbReference>
<accession>A0AA38RV66</accession>
<feature type="region of interest" description="Disordered" evidence="1">
    <location>
        <begin position="72"/>
        <end position="116"/>
    </location>
</feature>
<protein>
    <submittedName>
        <fullName evidence="2">Uncharacterized protein</fullName>
    </submittedName>
</protein>
<dbReference type="Proteomes" id="UP001174694">
    <property type="component" value="Unassembled WGS sequence"/>
</dbReference>
<gene>
    <name evidence="2" type="ORF">NKR23_g256</name>
</gene>
<feature type="region of interest" description="Disordered" evidence="1">
    <location>
        <begin position="143"/>
        <end position="178"/>
    </location>
</feature>
<evidence type="ECO:0000256" key="1">
    <source>
        <dbReference type="SAM" id="MobiDB-lite"/>
    </source>
</evidence>
<dbReference type="NCBIfam" id="TIGR03833">
    <property type="entry name" value="YwbE family protein"/>
    <property type="match status" value="1"/>
</dbReference>
<comment type="caution">
    <text evidence="2">The sequence shown here is derived from an EMBL/GenBank/DDBJ whole genome shotgun (WGS) entry which is preliminary data.</text>
</comment>
<dbReference type="EMBL" id="JANBVO010000001">
    <property type="protein sequence ID" value="KAJ9157318.1"/>
    <property type="molecule type" value="Genomic_DNA"/>
</dbReference>
<dbReference type="InterPro" id="IPR019240">
    <property type="entry name" value="DUF2196"/>
</dbReference>